<sequence>IGDKLLFVIRFLFLAASVFAAPPTPPIAASVSRNANELPSAAPTLTKKYWAVGASSSGLIASSRYHGGTSLVNRSASEFFFRTLSNRTISSIVVSQHDSTAIAAIAVDTIYFFQSFETHCIACGSFSVTNQTFTQVITIPSATFLVVNDTLIIGTATIPSLPSGSVGVFAVNISTTSFWWNVLFPVVAVQYANYPHFYDPIIRGGALMPQTSVDGSSGTVTYFYSLDGVDQQAQIQSYDSPGFQLVVVNSTTVVQVSFSIIFFLVPTFRSGTVLVARQSGKLGFSSDLSCALFQVNPAQIYYFNGYLYATCVVQLFVVNAFNLAWHTASEPSGNILALSALFPDTSDPANQFYLGTTSGVVYQVAMSSAAVLTRIFSDSTTALWSSGTSDVGLSFMSGYYAATSSVDLTPNKATPMLALGVGLLSITSNLYALNLAGLAPARPIFWQVALSNFRLTFPPAVDGLHFVLSSGAQLYSDTVVRSIPLQLHSTCEFVESSDTTVGNTTSAPTRVIFFGFQPSPIPLGVAFDYDKQLMMIVAADGGVYAVNQSVPHSPYRLCSAAPTNSSALVIQPTWVYNRVLLFKRRRREILIWSIV</sequence>
<proteinExistence type="predicted"/>
<keyword evidence="1" id="KW-0732">Signal</keyword>
<feature type="non-terminal residue" evidence="2">
    <location>
        <position position="1"/>
    </location>
</feature>
<dbReference type="EMBL" id="CYKH01002171">
    <property type="protein sequence ID" value="CUI15469.1"/>
    <property type="molecule type" value="Genomic_DNA"/>
</dbReference>
<reference evidence="3" key="1">
    <citation type="submission" date="2015-09" db="EMBL/GenBank/DDBJ databases">
        <authorList>
            <consortium name="Pathogen Informatics"/>
        </authorList>
    </citation>
    <scope>NUCLEOTIDE SEQUENCE [LARGE SCALE GENOMIC DNA]</scope>
    <source>
        <strain evidence="3">Lake Konstanz</strain>
    </source>
</reference>
<evidence type="ECO:0000313" key="3">
    <source>
        <dbReference type="Proteomes" id="UP000051952"/>
    </source>
</evidence>
<dbReference type="Proteomes" id="UP000051952">
    <property type="component" value="Unassembled WGS sequence"/>
</dbReference>
<dbReference type="AlphaFoldDB" id="A0A0S4KLG8"/>
<keyword evidence="3" id="KW-1185">Reference proteome</keyword>
<evidence type="ECO:0000313" key="2">
    <source>
        <dbReference type="EMBL" id="CUI15469.1"/>
    </source>
</evidence>
<protein>
    <recommendedName>
        <fullName evidence="4">Membrane-associated protein</fullName>
    </recommendedName>
</protein>
<accession>A0A0S4KLG8</accession>
<dbReference type="VEuPathDB" id="TriTrypDB:BSAL_43835"/>
<feature type="signal peptide" evidence="1">
    <location>
        <begin position="1"/>
        <end position="20"/>
    </location>
</feature>
<feature type="chain" id="PRO_5006623466" description="Membrane-associated protein" evidence="1">
    <location>
        <begin position="21"/>
        <end position="595"/>
    </location>
</feature>
<name>A0A0S4KLG8_BODSA</name>
<organism evidence="2 3">
    <name type="scientific">Bodo saltans</name>
    <name type="common">Flagellated protozoan</name>
    <dbReference type="NCBI Taxonomy" id="75058"/>
    <lineage>
        <taxon>Eukaryota</taxon>
        <taxon>Discoba</taxon>
        <taxon>Euglenozoa</taxon>
        <taxon>Kinetoplastea</taxon>
        <taxon>Metakinetoplastina</taxon>
        <taxon>Eubodonida</taxon>
        <taxon>Bodonidae</taxon>
        <taxon>Bodo</taxon>
    </lineage>
</organism>
<evidence type="ECO:0000256" key="1">
    <source>
        <dbReference type="SAM" id="SignalP"/>
    </source>
</evidence>
<evidence type="ECO:0008006" key="4">
    <source>
        <dbReference type="Google" id="ProtNLM"/>
    </source>
</evidence>
<gene>
    <name evidence="2" type="ORF">BSAL_43835</name>
</gene>